<dbReference type="CDD" id="cd04301">
    <property type="entry name" value="NAT_SF"/>
    <property type="match status" value="1"/>
</dbReference>
<sequence>MLHHQIAEKKDIDKLVSLWERSVDATHDFLQDSHKQEIKAMLPTYFSFVVVLVWYDSSQNIIGFSGTKDNHLEMLFIDPPFQQKGYGSDILQILIQMNWVDSVDVNKQNFPAYKFYQKNGFKLISESPTDTQGLPYPILHMQLD</sequence>
<evidence type="ECO:0000313" key="4">
    <source>
        <dbReference type="EMBL" id="MBP1044714.1"/>
    </source>
</evidence>
<dbReference type="SUPFAM" id="SSF55729">
    <property type="entry name" value="Acyl-CoA N-acyltransferases (Nat)"/>
    <property type="match status" value="1"/>
</dbReference>
<dbReference type="InterPro" id="IPR000182">
    <property type="entry name" value="GNAT_dom"/>
</dbReference>
<dbReference type="PROSITE" id="PS51186">
    <property type="entry name" value="GNAT"/>
    <property type="match status" value="1"/>
</dbReference>
<gene>
    <name evidence="4" type="ORF">I6N96_00365</name>
</gene>
<dbReference type="Gene3D" id="3.40.630.30">
    <property type="match status" value="1"/>
</dbReference>
<protein>
    <submittedName>
        <fullName evidence="4">GNAT family N-acetyltransferase</fullName>
    </submittedName>
</protein>
<dbReference type="InterPro" id="IPR016181">
    <property type="entry name" value="Acyl_CoA_acyltransferase"/>
</dbReference>
<keyword evidence="5" id="KW-1185">Reference proteome</keyword>
<evidence type="ECO:0000259" key="3">
    <source>
        <dbReference type="PROSITE" id="PS51186"/>
    </source>
</evidence>
<evidence type="ECO:0000256" key="1">
    <source>
        <dbReference type="ARBA" id="ARBA00022679"/>
    </source>
</evidence>
<dbReference type="PANTHER" id="PTHR43800:SF1">
    <property type="entry name" value="PEPTIDYL-LYSINE N-ACETYLTRANSFERASE YJAB"/>
    <property type="match status" value="1"/>
</dbReference>
<organism evidence="4 5">
    <name type="scientific">Enterococcus larvae</name>
    <dbReference type="NCBI Taxonomy" id="2794352"/>
    <lineage>
        <taxon>Bacteria</taxon>
        <taxon>Bacillati</taxon>
        <taxon>Bacillota</taxon>
        <taxon>Bacilli</taxon>
        <taxon>Lactobacillales</taxon>
        <taxon>Enterococcaceae</taxon>
        <taxon>Enterococcus</taxon>
    </lineage>
</organism>
<evidence type="ECO:0000313" key="5">
    <source>
        <dbReference type="Proteomes" id="UP000673375"/>
    </source>
</evidence>
<accession>A0ABS4CDU6</accession>
<dbReference type="EMBL" id="JAEDXU010000001">
    <property type="protein sequence ID" value="MBP1044714.1"/>
    <property type="molecule type" value="Genomic_DNA"/>
</dbReference>
<dbReference type="Proteomes" id="UP000673375">
    <property type="component" value="Unassembled WGS sequence"/>
</dbReference>
<dbReference type="Pfam" id="PF13673">
    <property type="entry name" value="Acetyltransf_10"/>
    <property type="match status" value="1"/>
</dbReference>
<evidence type="ECO:0000256" key="2">
    <source>
        <dbReference type="ARBA" id="ARBA00023315"/>
    </source>
</evidence>
<dbReference type="RefSeq" id="WP_209555519.1">
    <property type="nucleotide sequence ID" value="NZ_JAEDXU010000001.1"/>
</dbReference>
<dbReference type="PANTHER" id="PTHR43800">
    <property type="entry name" value="PEPTIDYL-LYSINE N-ACETYLTRANSFERASE YJAB"/>
    <property type="match status" value="1"/>
</dbReference>
<comment type="caution">
    <text evidence="4">The sequence shown here is derived from an EMBL/GenBank/DDBJ whole genome shotgun (WGS) entry which is preliminary data.</text>
</comment>
<keyword evidence="1" id="KW-0808">Transferase</keyword>
<keyword evidence="2" id="KW-0012">Acyltransferase</keyword>
<reference evidence="4 5" key="1">
    <citation type="submission" date="2020-12" db="EMBL/GenBank/DDBJ databases">
        <title>Vagococcus allomyrinae sp. nov. and Enterococcus lavae sp. nov., isolated from the larvae of Allomyrina dichotoma.</title>
        <authorList>
            <person name="Lee S.D."/>
        </authorList>
    </citation>
    <scope>NUCLEOTIDE SEQUENCE [LARGE SCALE GENOMIC DNA]</scope>
    <source>
        <strain evidence="4 5">BWM-S5</strain>
    </source>
</reference>
<proteinExistence type="predicted"/>
<name>A0ABS4CDU6_9ENTE</name>
<feature type="domain" description="N-acetyltransferase" evidence="3">
    <location>
        <begin position="1"/>
        <end position="144"/>
    </location>
</feature>